<evidence type="ECO:0000256" key="4">
    <source>
        <dbReference type="ARBA" id="ARBA00035135"/>
    </source>
</evidence>
<sequence>MIVVPVREEDNIERALRRYKRKFDRTGRMRELRSRQAFVKPSELRRKQREKAIYIQHLRDAEEN</sequence>
<evidence type="ECO:0000313" key="8">
    <source>
        <dbReference type="Proteomes" id="UP001628220"/>
    </source>
</evidence>
<evidence type="ECO:0000256" key="6">
    <source>
        <dbReference type="RuleBase" id="RU000667"/>
    </source>
</evidence>
<organism evidence="7 8">
    <name type="scientific">Porphyromonas miyakawae</name>
    <dbReference type="NCBI Taxonomy" id="3137470"/>
    <lineage>
        <taxon>Bacteria</taxon>
        <taxon>Pseudomonadati</taxon>
        <taxon>Bacteroidota</taxon>
        <taxon>Bacteroidia</taxon>
        <taxon>Bacteroidales</taxon>
        <taxon>Porphyromonadaceae</taxon>
        <taxon>Porphyromonas</taxon>
    </lineage>
</organism>
<dbReference type="Gene3D" id="1.20.5.1150">
    <property type="entry name" value="Ribosomal protein S8"/>
    <property type="match status" value="1"/>
</dbReference>
<dbReference type="Proteomes" id="UP001628220">
    <property type="component" value="Unassembled WGS sequence"/>
</dbReference>
<dbReference type="NCBIfam" id="TIGR00030">
    <property type="entry name" value="S21p"/>
    <property type="match status" value="1"/>
</dbReference>
<evidence type="ECO:0000313" key="7">
    <source>
        <dbReference type="EMBL" id="GAB1251284.1"/>
    </source>
</evidence>
<dbReference type="InterPro" id="IPR001911">
    <property type="entry name" value="Ribosomal_bS21"/>
</dbReference>
<dbReference type="RefSeq" id="WP_411915098.1">
    <property type="nucleotide sequence ID" value="NZ_BAAFSF010000001.1"/>
</dbReference>
<protein>
    <recommendedName>
        <fullName evidence="4 5">Small ribosomal subunit protein bS21</fullName>
    </recommendedName>
</protein>
<keyword evidence="8" id="KW-1185">Reference proteome</keyword>
<proteinExistence type="inferred from homology"/>
<name>A0ABQ0E0P9_9PORP</name>
<evidence type="ECO:0000256" key="3">
    <source>
        <dbReference type="ARBA" id="ARBA00023274"/>
    </source>
</evidence>
<gene>
    <name evidence="5 7" type="primary">rpsU</name>
    <name evidence="7" type="ORF">Tsumi_03880</name>
</gene>
<keyword evidence="3 5" id="KW-0687">Ribonucleoprotein</keyword>
<comment type="similarity">
    <text evidence="1 5 6">Belongs to the bacterial ribosomal protein bS21 family.</text>
</comment>
<dbReference type="InterPro" id="IPR038380">
    <property type="entry name" value="Ribosomal_bS21_sf"/>
</dbReference>
<dbReference type="HAMAP" id="MF_00358">
    <property type="entry name" value="Ribosomal_bS21"/>
    <property type="match status" value="1"/>
</dbReference>
<dbReference type="PRINTS" id="PR00976">
    <property type="entry name" value="RIBOSOMALS21"/>
</dbReference>
<keyword evidence="2 5" id="KW-0689">Ribosomal protein</keyword>
<evidence type="ECO:0000256" key="5">
    <source>
        <dbReference type="HAMAP-Rule" id="MF_00358"/>
    </source>
</evidence>
<comment type="caution">
    <text evidence="7">The sequence shown here is derived from an EMBL/GenBank/DDBJ whole genome shotgun (WGS) entry which is preliminary data.</text>
</comment>
<accession>A0ABQ0E0P9</accession>
<dbReference type="Pfam" id="PF01165">
    <property type="entry name" value="Ribosomal_S21"/>
    <property type="match status" value="1"/>
</dbReference>
<evidence type="ECO:0000256" key="1">
    <source>
        <dbReference type="ARBA" id="ARBA00006640"/>
    </source>
</evidence>
<dbReference type="GO" id="GO:0005840">
    <property type="term" value="C:ribosome"/>
    <property type="evidence" value="ECO:0007669"/>
    <property type="project" value="UniProtKB-KW"/>
</dbReference>
<reference evidence="7 8" key="1">
    <citation type="journal article" date="2025" name="Int. J. Syst. Evol. Microbiol.">
        <title>Desulfovibrio falkowii sp. nov., Porphyromonas miyakawae sp. nov., Mediterraneibacter flintii sp. nov. and Owariibacterium komagatae gen. nov., sp. nov., isolated from human faeces.</title>
        <authorList>
            <person name="Hamaguchi T."/>
            <person name="Ohara M."/>
            <person name="Hisatomi A."/>
            <person name="Sekiguchi K."/>
            <person name="Takeda J.I."/>
            <person name="Ueyama J."/>
            <person name="Ito M."/>
            <person name="Nishiwaki H."/>
            <person name="Ogi T."/>
            <person name="Hirayama M."/>
            <person name="Ohkuma M."/>
            <person name="Sakamoto M."/>
            <person name="Ohno K."/>
        </authorList>
    </citation>
    <scope>NUCLEOTIDE SEQUENCE [LARGE SCALE GENOMIC DNA]</scope>
    <source>
        <strain evidence="7 8">13CB11C</strain>
    </source>
</reference>
<dbReference type="EMBL" id="BAAFSF010000001">
    <property type="protein sequence ID" value="GAB1251284.1"/>
    <property type="molecule type" value="Genomic_DNA"/>
</dbReference>
<evidence type="ECO:0000256" key="2">
    <source>
        <dbReference type="ARBA" id="ARBA00022980"/>
    </source>
</evidence>